<dbReference type="PANTHER" id="PTHR35784:SF1">
    <property type="entry name" value="MEDIATOR OF RNA POLYMERASE II TRANSCRIPTION SUBUNIT 5"/>
    <property type="match status" value="1"/>
</dbReference>
<keyword evidence="11" id="KW-1185">Reference proteome</keyword>
<dbReference type="FunCoup" id="H2AQW5">
    <property type="interactions" value="261"/>
</dbReference>
<dbReference type="InParanoid" id="H2AQW5"/>
<dbReference type="GO" id="GO:0016592">
    <property type="term" value="C:mediator complex"/>
    <property type="evidence" value="ECO:0007669"/>
    <property type="project" value="EnsemblFungi"/>
</dbReference>
<comment type="function">
    <text evidence="9">Component of the Mediator complex, a coactivator involved in the regulated transcription of nearly all RNA polymerase II-dependent genes. Mediator functions as a bridge to convey information from gene-specific regulatory proteins to the basal RNA polymerase II transcription machinery. Mediator is recruited to promoters by direct interactions with regulatory proteins and serves as a scaffold for the assembly of a functional preinitiation complex with RNA polymerase II and the general transcription factors.</text>
</comment>
<keyword evidence="6 9" id="KW-0804">Transcription</keyword>
<evidence type="ECO:0000256" key="7">
    <source>
        <dbReference type="ARBA" id="ARBA00023242"/>
    </source>
</evidence>
<dbReference type="InterPro" id="IPR014801">
    <property type="entry name" value="Mediator_Med5_fun"/>
</dbReference>
<name>H2AQW5_KAZAF</name>
<keyword evidence="5 9" id="KW-0010">Activator</keyword>
<keyword evidence="7 9" id="KW-0539">Nucleus</keyword>
<evidence type="ECO:0000313" key="11">
    <source>
        <dbReference type="Proteomes" id="UP000005220"/>
    </source>
</evidence>
<evidence type="ECO:0000256" key="6">
    <source>
        <dbReference type="ARBA" id="ARBA00023163"/>
    </source>
</evidence>
<evidence type="ECO:0000256" key="9">
    <source>
        <dbReference type="RuleBase" id="RU364142"/>
    </source>
</evidence>
<protein>
    <recommendedName>
        <fullName evidence="3 9">Mediator of RNA polymerase II transcription subunit 5</fullName>
    </recommendedName>
    <alternativeName>
        <fullName evidence="8 9">Mediator complex subunit 5</fullName>
    </alternativeName>
</protein>
<dbReference type="GO" id="GO:0003712">
    <property type="term" value="F:transcription coregulator activity"/>
    <property type="evidence" value="ECO:0007669"/>
    <property type="project" value="InterPro"/>
</dbReference>
<evidence type="ECO:0000256" key="8">
    <source>
        <dbReference type="ARBA" id="ARBA00031256"/>
    </source>
</evidence>
<dbReference type="Pfam" id="PF08689">
    <property type="entry name" value="Med5"/>
    <property type="match status" value="1"/>
</dbReference>
<dbReference type="GO" id="GO:0032968">
    <property type="term" value="P:positive regulation of transcription elongation by RNA polymerase II"/>
    <property type="evidence" value="ECO:0007669"/>
    <property type="project" value="EnsemblFungi"/>
</dbReference>
<sequence length="1148" mass="132372">MQHFYIIAINSGLHILDIFWPKLLLRRFDLKLQTHTEARSSIVRIAHDTMTVSIEHESIYSLGIKCEERDIPSIEFLNLYKEFYNEKFSQNIENEESDSNINTEAEVASVISDDFIKLLNSRKSLILADYAVEVLFVNYNSTLIEAFMPKLNLIDESMMLIHFLSKICLFFTKLTDRLVIDQLNKDLSQIIIPSILNADTNTSSNELIVCLCKVLQASIKFSASPIVISSNSSRESFHSLMNRLSKINRLLYKTMQHSVDMKLLFKGAGHFPKDTTREFVNSPTITSPNFVASPLSTMKTPMSSSAGSISVVKYKDMKLLRYYKNLWLNNKLLKWEPVDSDFLMRYASISGTLFQETAASLQNSDAILTDLIETSFTCFAQFVSNKQYHQTNANMNVLERQWIIFISKHLPLLILEHSSRNPQVVTNAMEKIDAKVIKVIRNYYSEKDDMKNRNEDLFDDFSSTCFDLRHDFIKSLIMLKLQPASYINEFLRDDQVVDPNSLPISDDLIIVTAQGVQETVHDIPSFVSQSIDSLELQMIIRPKTESYSNGLYQVLCSFESIPPTQQRKISKTILDLLTNSIEVQNYGRIAKIYGILFFNFSHSLTYVLSFCSPKMFAEVTMKFIDFSQQNTELTKKEPSEDSEEYNNISLSLSWALLLLILLVQDYNVSLRDVAYISNELTINNSFSISFISSLSDIPDDYKINNNQQFNLDSVKLIQNWLSDLFINGSISDTLLQKTDVKQLSTLIPFIFKQVMLALEIGFVTDINQIVGGLEYFLQPFMLASLIKISYWLEQYLLYLKDDKNKEKLLDMVFVILNSLFNPNTLNEDSQAFHVAVLKINAVSLLKTFRKFGTPKQSSYGVYSSDLQEQPALNSIINKLVSVLNVSPFYNVDQRVINSENMYSERKPLGYHEFLIVNENPINKIMTNQINSFWNLHSSTYYNLDYLREVINIVTPKVFLYDVLQTLDYKLTTYGVPAARNKMAAIESDHVFDYFFYFLVLYDCESHVEALNMIRLFEDENEGNITGTDYAALQKDEKNIPQLEEPQVKQDADDDFDMLFGENDTSTHVPDEDLKIISLEHESKNQKLKNLYISKRDSFGIIIHEARKSKETAFKDGIITKEEYERFFRYYKKYLSALKNVCILNKLLT</sequence>
<proteinExistence type="inferred from homology"/>
<evidence type="ECO:0000256" key="3">
    <source>
        <dbReference type="ARBA" id="ARBA00020628"/>
    </source>
</evidence>
<dbReference type="eggNOG" id="ENOG502R1HB">
    <property type="taxonomic scope" value="Eukaryota"/>
</dbReference>
<gene>
    <name evidence="10" type="primary">KAFR0B04680</name>
    <name evidence="9" type="synonym">MED5</name>
    <name evidence="10" type="ORF">KAFR_0B04680</name>
</gene>
<dbReference type="GO" id="GO:0070847">
    <property type="term" value="C:core mediator complex"/>
    <property type="evidence" value="ECO:0007669"/>
    <property type="project" value="EnsemblFungi"/>
</dbReference>
<keyword evidence="4 9" id="KW-0805">Transcription regulation</keyword>
<dbReference type="EMBL" id="HE650822">
    <property type="protein sequence ID" value="CCF56765.1"/>
    <property type="molecule type" value="Genomic_DNA"/>
</dbReference>
<dbReference type="OrthoDB" id="5322661at2759"/>
<accession>H2AQW5</accession>
<evidence type="ECO:0000256" key="1">
    <source>
        <dbReference type="ARBA" id="ARBA00004123"/>
    </source>
</evidence>
<organism evidence="10 11">
    <name type="scientific">Kazachstania africana (strain ATCC 22294 / BCRC 22015 / CBS 2517 / CECT 1963 / NBRC 1671 / NRRL Y-8276)</name>
    <name type="common">Yeast</name>
    <name type="synonym">Kluyveromyces africanus</name>
    <dbReference type="NCBI Taxonomy" id="1071382"/>
    <lineage>
        <taxon>Eukaryota</taxon>
        <taxon>Fungi</taxon>
        <taxon>Dikarya</taxon>
        <taxon>Ascomycota</taxon>
        <taxon>Saccharomycotina</taxon>
        <taxon>Saccharomycetes</taxon>
        <taxon>Saccharomycetales</taxon>
        <taxon>Saccharomycetaceae</taxon>
        <taxon>Kazachstania</taxon>
    </lineage>
</organism>
<evidence type="ECO:0000256" key="5">
    <source>
        <dbReference type="ARBA" id="ARBA00023159"/>
    </source>
</evidence>
<comment type="subunit">
    <text evidence="9">Component of the Mediator complex.</text>
</comment>
<reference evidence="10 11" key="1">
    <citation type="journal article" date="2011" name="Proc. Natl. Acad. Sci. U.S.A.">
        <title>Evolutionary erosion of yeast sex chromosomes by mating-type switching accidents.</title>
        <authorList>
            <person name="Gordon J.L."/>
            <person name="Armisen D."/>
            <person name="Proux-Wera E."/>
            <person name="Oheigeartaigh S.S."/>
            <person name="Byrne K.P."/>
            <person name="Wolfe K.H."/>
        </authorList>
    </citation>
    <scope>NUCLEOTIDE SEQUENCE [LARGE SCALE GENOMIC DNA]</scope>
    <source>
        <strain evidence="11">ATCC 22294 / BCRC 22015 / CBS 2517 / CECT 1963 / NBRC 1671 / NRRL Y-8276</strain>
    </source>
</reference>
<evidence type="ECO:0000256" key="4">
    <source>
        <dbReference type="ARBA" id="ARBA00023015"/>
    </source>
</evidence>
<evidence type="ECO:0000256" key="2">
    <source>
        <dbReference type="ARBA" id="ARBA00008782"/>
    </source>
</evidence>
<comment type="subcellular location">
    <subcellularLocation>
        <location evidence="1 9">Nucleus</location>
    </subcellularLocation>
</comment>
<dbReference type="KEGG" id="kaf:KAFR_0B04680"/>
<dbReference type="STRING" id="1071382.H2AQW5"/>
<dbReference type="AlphaFoldDB" id="H2AQW5"/>
<dbReference type="GO" id="GO:0051123">
    <property type="term" value="P:RNA polymerase II preinitiation complex assembly"/>
    <property type="evidence" value="ECO:0007669"/>
    <property type="project" value="EnsemblFungi"/>
</dbReference>
<evidence type="ECO:0000313" key="10">
    <source>
        <dbReference type="EMBL" id="CCF56765.1"/>
    </source>
</evidence>
<comment type="similarity">
    <text evidence="2 9">Belongs to the Mediator complex subunit 5 family.</text>
</comment>
<dbReference type="GO" id="GO:0060261">
    <property type="term" value="P:positive regulation of transcription initiation by RNA polymerase II"/>
    <property type="evidence" value="ECO:0007669"/>
    <property type="project" value="EnsemblFungi"/>
</dbReference>
<dbReference type="PANTHER" id="PTHR35784">
    <property type="entry name" value="MEDIATOR OF RNA POLYMERASE II TRANSCRIPTION SUBUNIT 5"/>
    <property type="match status" value="1"/>
</dbReference>
<dbReference type="GeneID" id="13884647"/>
<dbReference type="HOGENOM" id="CLU_281615_0_0_1"/>
<dbReference type="Proteomes" id="UP000005220">
    <property type="component" value="Chromosome 2"/>
</dbReference>
<dbReference type="RefSeq" id="XP_003955900.1">
    <property type="nucleotide sequence ID" value="XM_003955851.1"/>
</dbReference>